<organism evidence="2">
    <name type="scientific">Culicoides sonorensis</name>
    <name type="common">Biting midge</name>
    <dbReference type="NCBI Taxonomy" id="179676"/>
    <lineage>
        <taxon>Eukaryota</taxon>
        <taxon>Metazoa</taxon>
        <taxon>Ecdysozoa</taxon>
        <taxon>Arthropoda</taxon>
        <taxon>Hexapoda</taxon>
        <taxon>Insecta</taxon>
        <taxon>Pterygota</taxon>
        <taxon>Neoptera</taxon>
        <taxon>Endopterygota</taxon>
        <taxon>Diptera</taxon>
        <taxon>Nematocera</taxon>
        <taxon>Chironomoidea</taxon>
        <taxon>Ceratopogonidae</taxon>
        <taxon>Ceratopogoninae</taxon>
        <taxon>Culicoides</taxon>
        <taxon>Monoculicoides</taxon>
    </lineage>
</organism>
<reference evidence="2" key="2">
    <citation type="submission" date="2018-07" db="EMBL/GenBank/DDBJ databases">
        <authorList>
            <person name="Quirk P.G."/>
            <person name="Krulwich T.A."/>
        </authorList>
    </citation>
    <scope>NUCLEOTIDE SEQUENCE</scope>
</reference>
<gene>
    <name evidence="2" type="primary">CSON015502</name>
</gene>
<dbReference type="EMBL" id="UFQS01000098">
    <property type="protein sequence ID" value="SSW99457.1"/>
    <property type="molecule type" value="Genomic_DNA"/>
</dbReference>
<sequence>MLHIADRKIHLHLISSSSSLKVILRKERCLQAIHRFHERKNPRKPIRPHDHPPEVTDQCESKTNFELKCPNNNIAFRL</sequence>
<evidence type="ECO:0000313" key="1">
    <source>
        <dbReference type="EMBL" id="SSW99457.1"/>
    </source>
</evidence>
<accession>A0A336LU22</accession>
<dbReference type="EMBL" id="UFQT01000098">
    <property type="protein sequence ID" value="SSX19837.1"/>
    <property type="molecule type" value="Genomic_DNA"/>
</dbReference>
<dbReference type="VEuPathDB" id="VectorBase:CSON015502"/>
<evidence type="ECO:0000313" key="2">
    <source>
        <dbReference type="EMBL" id="SSX19837.1"/>
    </source>
</evidence>
<reference evidence="1" key="1">
    <citation type="submission" date="2018-04" db="EMBL/GenBank/DDBJ databases">
        <authorList>
            <person name="Go L.Y."/>
            <person name="Mitchell J.A."/>
        </authorList>
    </citation>
    <scope>NUCLEOTIDE SEQUENCE</scope>
    <source>
        <tissue evidence="1">Whole organism</tissue>
    </source>
</reference>
<dbReference type="AlphaFoldDB" id="A0A336LU22"/>
<proteinExistence type="predicted"/>
<name>A0A336LU22_CULSO</name>
<protein>
    <submittedName>
        <fullName evidence="2">CSON015502 protein</fullName>
    </submittedName>
</protein>